<reference evidence="3" key="1">
    <citation type="submission" date="2019-03" db="EMBL/GenBank/DDBJ databases">
        <title>Single cell metagenomics reveals metabolic interactions within the superorganism composed of flagellate Streblomastix strix and complex community of Bacteroidetes bacteria on its surface.</title>
        <authorList>
            <person name="Treitli S.C."/>
            <person name="Kolisko M."/>
            <person name="Husnik F."/>
            <person name="Keeling P."/>
            <person name="Hampl V."/>
        </authorList>
    </citation>
    <scope>NUCLEOTIDE SEQUENCE</scope>
    <source>
        <strain evidence="3">STM</strain>
    </source>
</reference>
<comment type="caution">
    <text evidence="3">The sequence shown here is derived from an EMBL/GenBank/DDBJ whole genome shotgun (WGS) entry which is preliminary data.</text>
</comment>
<dbReference type="AlphaFoldDB" id="A0A5J4PKQ7"/>
<dbReference type="PANTHER" id="PTHR34047:SF8">
    <property type="entry name" value="PROTEIN YKFC"/>
    <property type="match status" value="1"/>
</dbReference>
<organism evidence="3">
    <name type="scientific">termite gut metagenome</name>
    <dbReference type="NCBI Taxonomy" id="433724"/>
    <lineage>
        <taxon>unclassified sequences</taxon>
        <taxon>metagenomes</taxon>
        <taxon>organismal metagenomes</taxon>
    </lineage>
</organism>
<evidence type="ECO:0000313" key="3">
    <source>
        <dbReference type="EMBL" id="KAA6310117.1"/>
    </source>
</evidence>
<evidence type="ECO:0000256" key="1">
    <source>
        <dbReference type="SAM" id="Coils"/>
    </source>
</evidence>
<evidence type="ECO:0000259" key="2">
    <source>
        <dbReference type="PROSITE" id="PS50878"/>
    </source>
</evidence>
<protein>
    <recommendedName>
        <fullName evidence="2">Reverse transcriptase domain-containing protein</fullName>
    </recommendedName>
</protein>
<dbReference type="EMBL" id="SNRY01007592">
    <property type="protein sequence ID" value="KAA6310117.1"/>
    <property type="molecule type" value="Genomic_DNA"/>
</dbReference>
<dbReference type="CDD" id="cd01651">
    <property type="entry name" value="RT_G2_intron"/>
    <property type="match status" value="1"/>
</dbReference>
<feature type="coiled-coil region" evidence="1">
    <location>
        <begin position="192"/>
        <end position="223"/>
    </location>
</feature>
<gene>
    <name evidence="3" type="ORF">EZS27_038520</name>
</gene>
<feature type="domain" description="Reverse transcriptase" evidence="2">
    <location>
        <begin position="11"/>
        <end position="305"/>
    </location>
</feature>
<keyword evidence="1" id="KW-0175">Coiled coil</keyword>
<dbReference type="InterPro" id="IPR000477">
    <property type="entry name" value="RT_dom"/>
</dbReference>
<dbReference type="SUPFAM" id="SSF56672">
    <property type="entry name" value="DNA/RNA polymerases"/>
    <property type="match status" value="1"/>
</dbReference>
<feature type="non-terminal residue" evidence="3">
    <location>
        <position position="1"/>
    </location>
</feature>
<dbReference type="Pfam" id="PF00078">
    <property type="entry name" value="RVT_1"/>
    <property type="match status" value="2"/>
</dbReference>
<name>A0A5J4PKQ7_9ZZZZ</name>
<sequence length="335" mass="39284">DNMSLSRIEKLISSLKEESYQPNPARRVHIPKKNGKMRPLGIPAFDDKLVQEVVRMILEAIYEGHFEYTSHGFRPHRSSHTALAQIQKSFCGAKWFIEGDIKGFFDNINHDVLIKTLEERIVDDRFIRLIRKFLNAGYIEDWNFHKTYSGTPQGGIVSPIQANIYLDKLDTYVKQYIENFDKGIKRKLGKESEEFANARKRAVRKLKKVKDEAEKAIVVQELRTIEKERTLVPCGDEMDANYKRLKYVRYADDFLIGIIGSKEDAKTIKEDIKNFLNEQLALELSEEKTLITHTEKPAKFLGYEIHVRKSNLQRRDKRVRLRRSFNKRIYLKVSY</sequence>
<dbReference type="InterPro" id="IPR043502">
    <property type="entry name" value="DNA/RNA_pol_sf"/>
</dbReference>
<dbReference type="PANTHER" id="PTHR34047">
    <property type="entry name" value="NUCLEAR INTRON MATURASE 1, MITOCHONDRIAL-RELATED"/>
    <property type="match status" value="1"/>
</dbReference>
<dbReference type="PROSITE" id="PS50878">
    <property type="entry name" value="RT_POL"/>
    <property type="match status" value="1"/>
</dbReference>
<accession>A0A5J4PKQ7</accession>
<proteinExistence type="predicted"/>
<dbReference type="InterPro" id="IPR051083">
    <property type="entry name" value="GrpII_Intron_Splice-Mob/Def"/>
</dbReference>
<feature type="non-terminal residue" evidence="3">
    <location>
        <position position="335"/>
    </location>
</feature>